<gene>
    <name evidence="10" type="ORF">BEMITA_LOCUS12260</name>
</gene>
<evidence type="ECO:0000313" key="10">
    <source>
        <dbReference type="EMBL" id="CAH0393907.1"/>
    </source>
</evidence>
<dbReference type="Gene3D" id="3.30.1330.90">
    <property type="entry name" value="D-3-phosphoglycerate dehydrogenase, domain 3"/>
    <property type="match status" value="1"/>
</dbReference>
<dbReference type="SUPFAM" id="SSF52283">
    <property type="entry name" value="Formate/glycerate dehydrogenase catalytic domain-like"/>
    <property type="match status" value="1"/>
</dbReference>
<proteinExistence type="inferred from homology"/>
<evidence type="ECO:0000259" key="8">
    <source>
        <dbReference type="Pfam" id="PF02826"/>
    </source>
</evidence>
<dbReference type="PROSITE" id="PS00065">
    <property type="entry name" value="D_2_HYDROXYACID_DH_1"/>
    <property type="match status" value="1"/>
</dbReference>
<dbReference type="SUPFAM" id="SSF143548">
    <property type="entry name" value="Serine metabolism enzymes domain"/>
    <property type="match status" value="1"/>
</dbReference>
<dbReference type="PANTHER" id="PTHR42938">
    <property type="entry name" value="FORMATE DEHYDROGENASE 1"/>
    <property type="match status" value="1"/>
</dbReference>
<dbReference type="GO" id="GO:0004617">
    <property type="term" value="F:phosphoglycerate dehydrogenase activity"/>
    <property type="evidence" value="ECO:0007669"/>
    <property type="project" value="TreeGrafter"/>
</dbReference>
<evidence type="ECO:0000313" key="11">
    <source>
        <dbReference type="Proteomes" id="UP001152759"/>
    </source>
</evidence>
<dbReference type="Pfam" id="PF19304">
    <property type="entry name" value="PGDH_inter"/>
    <property type="match status" value="1"/>
</dbReference>
<dbReference type="PANTHER" id="PTHR42938:SF22">
    <property type="entry name" value="D-3-PHOSPHOGLYCERATE DEHYDROGENASE"/>
    <property type="match status" value="1"/>
</dbReference>
<keyword evidence="5" id="KW-0560">Oxidoreductase</keyword>
<evidence type="ECO:0000256" key="2">
    <source>
        <dbReference type="ARBA" id="ARBA00011881"/>
    </source>
</evidence>
<dbReference type="EMBL" id="OU963868">
    <property type="protein sequence ID" value="CAH0393907.1"/>
    <property type="molecule type" value="Genomic_DNA"/>
</dbReference>
<dbReference type="InterPro" id="IPR006140">
    <property type="entry name" value="D-isomer_DH_NAD-bd"/>
</dbReference>
<dbReference type="Pfam" id="PF02826">
    <property type="entry name" value="2-Hacid_dh_C"/>
    <property type="match status" value="1"/>
</dbReference>
<dbReference type="CDD" id="cd12173">
    <property type="entry name" value="PGDH_4"/>
    <property type="match status" value="1"/>
</dbReference>
<keyword evidence="6" id="KW-0520">NAD</keyword>
<organism evidence="10 11">
    <name type="scientific">Bemisia tabaci</name>
    <name type="common">Sweetpotato whitefly</name>
    <name type="synonym">Aleurodes tabaci</name>
    <dbReference type="NCBI Taxonomy" id="7038"/>
    <lineage>
        <taxon>Eukaryota</taxon>
        <taxon>Metazoa</taxon>
        <taxon>Ecdysozoa</taxon>
        <taxon>Arthropoda</taxon>
        <taxon>Hexapoda</taxon>
        <taxon>Insecta</taxon>
        <taxon>Pterygota</taxon>
        <taxon>Neoptera</taxon>
        <taxon>Paraneoptera</taxon>
        <taxon>Hemiptera</taxon>
        <taxon>Sternorrhyncha</taxon>
        <taxon>Aleyrodoidea</taxon>
        <taxon>Aleyrodidae</taxon>
        <taxon>Aleyrodinae</taxon>
        <taxon>Bemisia</taxon>
    </lineage>
</organism>
<feature type="domain" description="D-isomer specific 2-hydroxyacid dehydrogenase NAD-binding" evidence="8">
    <location>
        <begin position="110"/>
        <end position="286"/>
    </location>
</feature>
<dbReference type="Gene3D" id="3.40.50.720">
    <property type="entry name" value="NAD(P)-binding Rossmann-like Domain"/>
    <property type="match status" value="2"/>
</dbReference>
<evidence type="ECO:0000256" key="6">
    <source>
        <dbReference type="ARBA" id="ARBA00023027"/>
    </source>
</evidence>
<dbReference type="SUPFAM" id="SSF51735">
    <property type="entry name" value="NAD(P)-binding Rossmann-fold domains"/>
    <property type="match status" value="1"/>
</dbReference>
<feature type="domain" description="D-isomer specific 2-hydroxyacid dehydrogenase catalytic" evidence="7">
    <location>
        <begin position="7"/>
        <end position="306"/>
    </location>
</feature>
<dbReference type="InterPro" id="IPR036291">
    <property type="entry name" value="NAD(P)-bd_dom_sf"/>
</dbReference>
<dbReference type="InterPro" id="IPR029752">
    <property type="entry name" value="D-isomer_DH_CS1"/>
</dbReference>
<feature type="domain" description="D-3-phosphoglycerate dehydrogenase ASB" evidence="9">
    <location>
        <begin position="334"/>
        <end position="449"/>
    </location>
</feature>
<dbReference type="FunFam" id="3.40.50.720:FF:000021">
    <property type="entry name" value="D-3-phosphoglycerate dehydrogenase"/>
    <property type="match status" value="1"/>
</dbReference>
<dbReference type="Proteomes" id="UP001152759">
    <property type="component" value="Chromosome 7"/>
</dbReference>
<evidence type="ECO:0000256" key="5">
    <source>
        <dbReference type="ARBA" id="ARBA00023002"/>
    </source>
</evidence>
<evidence type="ECO:0000259" key="7">
    <source>
        <dbReference type="Pfam" id="PF00389"/>
    </source>
</evidence>
<dbReference type="InterPro" id="IPR029009">
    <property type="entry name" value="ASB_dom_sf"/>
</dbReference>
<keyword evidence="4" id="KW-0007">Acetylation</keyword>
<dbReference type="Pfam" id="PF00389">
    <property type="entry name" value="2-Hacid_dh"/>
    <property type="match status" value="1"/>
</dbReference>
<protein>
    <recommendedName>
        <fullName evidence="12">D-3-phosphoglycerate dehydrogenase</fullName>
    </recommendedName>
</protein>
<reference evidence="10" key="1">
    <citation type="submission" date="2021-12" db="EMBL/GenBank/DDBJ databases">
        <authorList>
            <person name="King R."/>
        </authorList>
    </citation>
    <scope>NUCLEOTIDE SEQUENCE</scope>
</reference>
<accession>A0A9P0AKR4</accession>
<keyword evidence="3" id="KW-0597">Phosphoprotein</keyword>
<comment type="similarity">
    <text evidence="1">Belongs to the D-isomer specific 2-hydroxyacid dehydrogenase family.</text>
</comment>
<dbReference type="InterPro" id="IPR006139">
    <property type="entry name" value="D-isomer_2_OHA_DH_cat_dom"/>
</dbReference>
<sequence length="510" mass="53972">MPSVKKVLVSDAVDEQCVQLLKSGGIDVTCKFGLSVEELKKEIPAYDGLVVRSDTKVTEEILTCASRLSVVGRAGTGVDNIDLKAATKRGVLVLNTPGGNSTSACELTCSLITCLARHVPQGCAALKDGKWARKQYSGTELEGKTLAILGLGRIGREVAKRMQSFGMKTVGFDPMVSAEDALSFNVQSLSLEEIWPIADYITVHTPLIPQTRNLINNAVLSKCKKGVKIVNVARGGIISEEDLLTALNDGRCGGAALDVFCEEPPKSEASWNLIKHPKAIVTPHLGASTKEAQVRVAVEIAEMFISLNEVGAGAWLNGVVNAPILRATADPRTNSWIELASKLGKVASQILRDSSSNSSPVSVITAGAELAGKNFFSTGVLVGLLDGKVQSEVNLVNAPTLAEENGLKVDHQHDASGHSKSHLVLKANANGQPIEIKGTVDGEKPYLLSINGSVFQPDGIPLTDHSSFVVKAVNPGDVTKTISDYVSKNAHKISIAGGPKTWIAVQLPLK</sequence>
<evidence type="ECO:0000256" key="1">
    <source>
        <dbReference type="ARBA" id="ARBA00005854"/>
    </source>
</evidence>
<dbReference type="AlphaFoldDB" id="A0A9P0AKR4"/>
<comment type="subunit">
    <text evidence="2">Homotetramer.</text>
</comment>
<keyword evidence="11" id="KW-1185">Reference proteome</keyword>
<dbReference type="InterPro" id="IPR045626">
    <property type="entry name" value="PGDH_ASB_dom"/>
</dbReference>
<evidence type="ECO:0000256" key="3">
    <source>
        <dbReference type="ARBA" id="ARBA00022553"/>
    </source>
</evidence>
<dbReference type="KEGG" id="btab:109030168"/>
<evidence type="ECO:0000256" key="4">
    <source>
        <dbReference type="ARBA" id="ARBA00022990"/>
    </source>
</evidence>
<dbReference type="GO" id="GO:0051287">
    <property type="term" value="F:NAD binding"/>
    <property type="evidence" value="ECO:0007669"/>
    <property type="project" value="InterPro"/>
</dbReference>
<name>A0A9P0AKR4_BEMTA</name>
<evidence type="ECO:0000259" key="9">
    <source>
        <dbReference type="Pfam" id="PF19304"/>
    </source>
</evidence>
<evidence type="ECO:0008006" key="12">
    <source>
        <dbReference type="Google" id="ProtNLM"/>
    </source>
</evidence>
<dbReference type="OrthoDB" id="1621027at2759"/>